<accession>A0AAE1PGT8</accession>
<reference evidence="2" key="1">
    <citation type="submission" date="2023-11" db="EMBL/GenBank/DDBJ databases">
        <title>Genome assemblies of two species of porcelain crab, Petrolisthes cinctipes and Petrolisthes manimaculis (Anomura: Porcellanidae).</title>
        <authorList>
            <person name="Angst P."/>
        </authorList>
    </citation>
    <scope>NUCLEOTIDE SEQUENCE</scope>
    <source>
        <strain evidence="2">PB745_02</strain>
        <tissue evidence="2">Gill</tissue>
    </source>
</reference>
<evidence type="ECO:0000256" key="1">
    <source>
        <dbReference type="SAM" id="MobiDB-lite"/>
    </source>
</evidence>
<organism evidence="2 3">
    <name type="scientific">Petrolisthes manimaculis</name>
    <dbReference type="NCBI Taxonomy" id="1843537"/>
    <lineage>
        <taxon>Eukaryota</taxon>
        <taxon>Metazoa</taxon>
        <taxon>Ecdysozoa</taxon>
        <taxon>Arthropoda</taxon>
        <taxon>Crustacea</taxon>
        <taxon>Multicrustacea</taxon>
        <taxon>Malacostraca</taxon>
        <taxon>Eumalacostraca</taxon>
        <taxon>Eucarida</taxon>
        <taxon>Decapoda</taxon>
        <taxon>Pleocyemata</taxon>
        <taxon>Anomura</taxon>
        <taxon>Galatheoidea</taxon>
        <taxon>Porcellanidae</taxon>
        <taxon>Petrolisthes</taxon>
    </lineage>
</organism>
<gene>
    <name evidence="2" type="ORF">Pmani_021175</name>
</gene>
<dbReference type="Proteomes" id="UP001292094">
    <property type="component" value="Unassembled WGS sequence"/>
</dbReference>
<dbReference type="EMBL" id="JAWZYT010002047">
    <property type="protein sequence ID" value="KAK4307034.1"/>
    <property type="molecule type" value="Genomic_DNA"/>
</dbReference>
<comment type="caution">
    <text evidence="2">The sequence shown here is derived from an EMBL/GenBank/DDBJ whole genome shotgun (WGS) entry which is preliminary data.</text>
</comment>
<evidence type="ECO:0000313" key="2">
    <source>
        <dbReference type="EMBL" id="KAK4307034.1"/>
    </source>
</evidence>
<evidence type="ECO:0000313" key="3">
    <source>
        <dbReference type="Proteomes" id="UP001292094"/>
    </source>
</evidence>
<proteinExistence type="predicted"/>
<protein>
    <submittedName>
        <fullName evidence="2">Uncharacterized protein</fullName>
    </submittedName>
</protein>
<keyword evidence="3" id="KW-1185">Reference proteome</keyword>
<feature type="region of interest" description="Disordered" evidence="1">
    <location>
        <begin position="28"/>
        <end position="52"/>
    </location>
</feature>
<sequence length="192" mass="20724">MLHNADHTYAWRGQDGEVIVDPVDVEVQTDPDDCNAPRKEASTLKNTTSQWTLSSEAEQEGAFRKAFIRSILASDTAVKKFTDTDLASTFTGSQPLNPFPILLSGECGDTDTDLASTFTGSQPLNPFPILLSGECGDTDTDLASTFTGSQPLNSFPIFFPKDNIRKILKASQPTTLYGMLRKALAGLRSSGA</sequence>
<feature type="compositionally biased region" description="Polar residues" evidence="1">
    <location>
        <begin position="43"/>
        <end position="52"/>
    </location>
</feature>
<dbReference type="AlphaFoldDB" id="A0AAE1PGT8"/>
<name>A0AAE1PGT8_9EUCA</name>